<feature type="region of interest" description="Disordered" evidence="7">
    <location>
        <begin position="1216"/>
        <end position="1238"/>
    </location>
</feature>
<dbReference type="InterPro" id="IPR032763">
    <property type="entry name" value="RIC3_N"/>
</dbReference>
<feature type="region of interest" description="Disordered" evidence="7">
    <location>
        <begin position="137"/>
        <end position="175"/>
    </location>
</feature>
<feature type="compositionally biased region" description="Basic and acidic residues" evidence="7">
    <location>
        <begin position="879"/>
        <end position="889"/>
    </location>
</feature>
<feature type="compositionally biased region" description="Basic and acidic residues" evidence="7">
    <location>
        <begin position="897"/>
        <end position="911"/>
    </location>
</feature>
<keyword evidence="4" id="KW-0256">Endoplasmic reticulum</keyword>
<dbReference type="Pfam" id="PF15361">
    <property type="entry name" value="RIC3"/>
    <property type="match status" value="1"/>
</dbReference>
<feature type="transmembrane region" description="Helical" evidence="8">
    <location>
        <begin position="20"/>
        <end position="40"/>
    </location>
</feature>
<protein>
    <recommendedName>
        <fullName evidence="9">Resistance to inhibitors of cholinesterase protein 3 N-terminal domain-containing protein</fullName>
    </recommendedName>
</protein>
<feature type="region of interest" description="Disordered" evidence="7">
    <location>
        <begin position="1482"/>
        <end position="1507"/>
    </location>
</feature>
<feature type="transmembrane region" description="Helical" evidence="8">
    <location>
        <begin position="184"/>
        <end position="206"/>
    </location>
</feature>
<keyword evidence="3 8" id="KW-0812">Transmembrane</keyword>
<evidence type="ECO:0000256" key="5">
    <source>
        <dbReference type="ARBA" id="ARBA00022989"/>
    </source>
</evidence>
<accession>A0A182ITI6</accession>
<dbReference type="PANTHER" id="PTHR21723">
    <property type="entry name" value="RESISTANCE TO INHIBITORS OF CHOLINESTERASE PROTEIN 3 RIC3"/>
    <property type="match status" value="1"/>
</dbReference>
<feature type="compositionally biased region" description="Polar residues" evidence="7">
    <location>
        <begin position="287"/>
        <end position="297"/>
    </location>
</feature>
<feature type="compositionally biased region" description="Polar residues" evidence="7">
    <location>
        <begin position="1402"/>
        <end position="1412"/>
    </location>
</feature>
<evidence type="ECO:0000256" key="7">
    <source>
        <dbReference type="SAM" id="MobiDB-lite"/>
    </source>
</evidence>
<evidence type="ECO:0000256" key="4">
    <source>
        <dbReference type="ARBA" id="ARBA00022824"/>
    </source>
</evidence>
<keyword evidence="5 8" id="KW-1133">Transmembrane helix</keyword>
<evidence type="ECO:0000256" key="1">
    <source>
        <dbReference type="ARBA" id="ARBA00004586"/>
    </source>
</evidence>
<reference evidence="10" key="1">
    <citation type="submission" date="2022-08" db="UniProtKB">
        <authorList>
            <consortium name="EnsemblMetazoa"/>
        </authorList>
    </citation>
    <scope>IDENTIFICATION</scope>
    <source>
        <strain evidence="10">EBRO</strain>
    </source>
</reference>
<evidence type="ECO:0000256" key="6">
    <source>
        <dbReference type="ARBA" id="ARBA00023136"/>
    </source>
</evidence>
<feature type="compositionally biased region" description="Low complexity" evidence="7">
    <location>
        <begin position="1437"/>
        <end position="1453"/>
    </location>
</feature>
<feature type="compositionally biased region" description="Pro residues" evidence="7">
    <location>
        <begin position="1387"/>
        <end position="1398"/>
    </location>
</feature>
<keyword evidence="6 8" id="KW-0472">Membrane</keyword>
<dbReference type="GO" id="GO:0045202">
    <property type="term" value="C:synapse"/>
    <property type="evidence" value="ECO:0007669"/>
    <property type="project" value="GOC"/>
</dbReference>
<dbReference type="VEuPathDB" id="VectorBase:AATE005186"/>
<comment type="similarity">
    <text evidence="2">Belongs to the ric-3 family.</text>
</comment>
<dbReference type="InterPro" id="IPR026160">
    <property type="entry name" value="Ric3"/>
</dbReference>
<dbReference type="GO" id="GO:0034394">
    <property type="term" value="P:protein localization to cell surface"/>
    <property type="evidence" value="ECO:0007669"/>
    <property type="project" value="TreeGrafter"/>
</dbReference>
<dbReference type="PANTHER" id="PTHR21723:SF3">
    <property type="entry name" value="PROTEIN RIC-3"/>
    <property type="match status" value="1"/>
</dbReference>
<feature type="compositionally biased region" description="Low complexity" evidence="7">
    <location>
        <begin position="1482"/>
        <end position="1506"/>
    </location>
</feature>
<evidence type="ECO:0000313" key="10">
    <source>
        <dbReference type="EnsemblMetazoa" id="AATE005186-PA.1"/>
    </source>
</evidence>
<organism evidence="10">
    <name type="scientific">Anopheles atroparvus</name>
    <name type="common">European mosquito</name>
    <dbReference type="NCBI Taxonomy" id="41427"/>
    <lineage>
        <taxon>Eukaryota</taxon>
        <taxon>Metazoa</taxon>
        <taxon>Ecdysozoa</taxon>
        <taxon>Arthropoda</taxon>
        <taxon>Hexapoda</taxon>
        <taxon>Insecta</taxon>
        <taxon>Pterygota</taxon>
        <taxon>Neoptera</taxon>
        <taxon>Endopterygota</taxon>
        <taxon>Diptera</taxon>
        <taxon>Nematocera</taxon>
        <taxon>Culicoidea</taxon>
        <taxon>Culicidae</taxon>
        <taxon>Anophelinae</taxon>
        <taxon>Anopheles</taxon>
    </lineage>
</organism>
<proteinExistence type="inferred from homology"/>
<name>A0A182ITI6_ANOAO</name>
<evidence type="ECO:0000256" key="3">
    <source>
        <dbReference type="ARBA" id="ARBA00022692"/>
    </source>
</evidence>
<feature type="region of interest" description="Disordered" evidence="7">
    <location>
        <begin position="1310"/>
        <end position="1335"/>
    </location>
</feature>
<feature type="region of interest" description="Disordered" evidence="7">
    <location>
        <begin position="834"/>
        <end position="911"/>
    </location>
</feature>
<feature type="domain" description="Resistance to inhibitors of cholinesterase protein 3 N-terminal" evidence="9">
    <location>
        <begin position="27"/>
        <end position="212"/>
    </location>
</feature>
<sequence length="1770" mass="188448">MATAPGHRVEPSSGMGPRKTMIIMVTVVGCVAILWPKVFYPMMVGNGQSKNVIKDHRGAGCCGVVLDQETFANASINFGSQQPNQQRKQLDQQPNLFRKWSHVPFVEIDSIRQERPPHLRPEAMHPAMRERGRAIPQAGSIHGGDRPQTPPRIVEGRPGPIPGMRPPMGAGSHQATKSANSMGFIMPLYTIGIVSFFIYTIMKLIFKKSPATPYAEVKPDPAFRNEVFTTEPYIKRPDDGTTKLGQSATNGELVAPATDGAVAAAVEPQHASSVQAELTIDYEQLSKQQKEASQAPDQASAESVVEQSVVRARMAEDSGDEQPAHDPTTEKVVDGIVVKKVVSFEECSAGSALEQPVVESEVTEVVERTVVSEEEQVGPVQQEVPANSIVEEFIPEQHAPTQNAPMSRVENELLDAMVESTAEVPAEIVVEEIIEKQQASVQNTRMSLDENELVDKVEENITVESVIEEVIQEQSTPTTSAPLVSATDAPADIVEEVIAEISVEAVIEEVTLEQQLLTPTAETVPVSDEPGTKVEEAIPVEAIIEEVIQEQQLSNPTAESTIDTEKVGTKPDEPIAEIPVENVIVEVIEAPVVSEDKIEEPVAEIHEQNVVEEVILEQQAETTTAAVDLEDKIEEPVAEVHEKTAVEEVILEQQAETTTAAVVSEDKVDGPVAEVHEKIVVEEIILEQQISTTTAAVDSEDKVDGPVGEIQKEPIIEEVTQTSIHGPEITPVVKEVVEIVEESVSSVESQVSQEPELVQFTEPEQSSNVELAQAEPESATEIPQESTPVQQVIETVEVVEVIEVQVSKDEAAVDGQSVEAVLKEISEPVQIVENPNEEIESNRLAPEEVNQSGSTNAPAVEEREDEQSVALEAIPKENLTNEKQTKSEDVQQAVGEPVKEGHGLDDVTERDANKQVKITTVLDAETSSVVCDVAKNIAITAERLVQEVLDQAEEFVAQEQDHSPELPAYDPATQKLVDGVVIERFAREEAVTAVEVQQVEVSKEEEEEEEKGNQQESVVEVESARGVQVGTGEDDGAEVDEISEDTSLSVASVIENQQPAESVQEPVEETVPEALITTEVMTTSNSSEPVFVEEDQRPMVEAETVVEELEPAAGNQSGAAAANDTDQGDKGVLIEEVHDEGAIVDQAEGKVIEEHIVPITIESTSASDAMTITEVTAGDEGTVESPRISKTVSNLPSPLVTAVPMMGAIDEQAELAEQPDEGRPAPMPSPETLEQVSKEALVERTLSEAAAVVNEIESIVDHIITEKLIQSGASEESDSKATALEGAGSAPPRLAASAALVVEAIESKASGVQGMTVPSSDSATQGTNGLPITSSTTNRVESMIGATNTPLPASDPLPVVASSATVPSSSDAFPAPVLTTASIPSASPAPPHDAPPSAPNAGSETHTSNNLHTADPAGADGASATFGAASEEPEGSTTTVVTERTVTTTTTVTSRHIGQVPTGGVSSTVTNPKFLTLNLANYSTSDSSGNNSKSSASSSPIANRHSQAPLAGSNSILLAGPGDGTDQLMELELLRKKLDETERAMTKIIANMGSIPKGQESNVTADEAEPAPGETATESTTTGDEPAKVTNGHAIQPADAAGSEQAEKRTSDAESSSSAGGTPEKRAKKRDTSMERGTVKVMAMEMTAQRENGKRLSRPTTPLLPMGHPEGASATVEEKETRSIMLDGRLPHDSKILVAESETAVEKMEPENSEEEDDAPVILSGKMTLSLINMDFIEKDATGTVAVGEIVTELHKPQEEITTAPVKNGD</sequence>
<evidence type="ECO:0000259" key="9">
    <source>
        <dbReference type="Pfam" id="PF15361"/>
    </source>
</evidence>
<dbReference type="GO" id="GO:0043025">
    <property type="term" value="C:neuronal cell body"/>
    <property type="evidence" value="ECO:0007669"/>
    <property type="project" value="TreeGrafter"/>
</dbReference>
<dbReference type="GO" id="GO:0043005">
    <property type="term" value="C:neuron projection"/>
    <property type="evidence" value="ECO:0007669"/>
    <property type="project" value="TreeGrafter"/>
</dbReference>
<feature type="compositionally biased region" description="Polar residues" evidence="7">
    <location>
        <begin position="1316"/>
        <end position="1335"/>
    </location>
</feature>
<feature type="region of interest" description="Disordered" evidence="7">
    <location>
        <begin position="748"/>
        <end position="788"/>
    </location>
</feature>
<evidence type="ECO:0000256" key="8">
    <source>
        <dbReference type="SAM" id="Phobius"/>
    </source>
</evidence>
<feature type="region of interest" description="Disordered" evidence="7">
    <location>
        <begin position="1549"/>
        <end position="1677"/>
    </location>
</feature>
<feature type="region of interest" description="Disordered" evidence="7">
    <location>
        <begin position="1001"/>
        <end position="1039"/>
    </location>
</feature>
<feature type="compositionally biased region" description="Low complexity" evidence="7">
    <location>
        <begin position="298"/>
        <end position="307"/>
    </location>
</feature>
<feature type="compositionally biased region" description="Low complexity" evidence="7">
    <location>
        <begin position="748"/>
        <end position="759"/>
    </location>
</feature>
<feature type="region of interest" description="Disordered" evidence="7">
    <location>
        <begin position="287"/>
        <end position="307"/>
    </location>
</feature>
<dbReference type="STRING" id="41427.A0A182ITI6"/>
<evidence type="ECO:0000256" key="2">
    <source>
        <dbReference type="ARBA" id="ARBA00008538"/>
    </source>
</evidence>
<feature type="compositionally biased region" description="Low complexity" evidence="7">
    <location>
        <begin position="1570"/>
        <end position="1584"/>
    </location>
</feature>
<comment type="subcellular location">
    <subcellularLocation>
        <location evidence="1">Endoplasmic reticulum membrane</location>
    </subcellularLocation>
</comment>
<dbReference type="GO" id="GO:0007271">
    <property type="term" value="P:synaptic transmission, cholinergic"/>
    <property type="evidence" value="ECO:0007669"/>
    <property type="project" value="TreeGrafter"/>
</dbReference>
<dbReference type="EnsemblMetazoa" id="AATE005186-RA">
    <property type="protein sequence ID" value="AATE005186-PA.1"/>
    <property type="gene ID" value="AATE005186"/>
</dbReference>
<dbReference type="GO" id="GO:0005789">
    <property type="term" value="C:endoplasmic reticulum membrane"/>
    <property type="evidence" value="ECO:0007669"/>
    <property type="project" value="UniProtKB-SubCell"/>
</dbReference>
<feature type="region of interest" description="Disordered" evidence="7">
    <location>
        <begin position="1380"/>
        <end position="1470"/>
    </location>
</feature>